<dbReference type="PROSITE" id="PS00216">
    <property type="entry name" value="SUGAR_TRANSPORT_1"/>
    <property type="match status" value="1"/>
</dbReference>
<dbReference type="InterPro" id="IPR011701">
    <property type="entry name" value="MFS"/>
</dbReference>
<feature type="transmembrane region" description="Helical" evidence="8">
    <location>
        <begin position="292"/>
        <end position="315"/>
    </location>
</feature>
<feature type="transmembrane region" description="Helical" evidence="8">
    <location>
        <begin position="220"/>
        <end position="240"/>
    </location>
</feature>
<feature type="domain" description="Major facilitator superfamily (MFS) profile" evidence="9">
    <location>
        <begin position="33"/>
        <end position="468"/>
    </location>
</feature>
<dbReference type="InterPro" id="IPR020846">
    <property type="entry name" value="MFS_dom"/>
</dbReference>
<evidence type="ECO:0000256" key="7">
    <source>
        <dbReference type="SAM" id="MobiDB-lite"/>
    </source>
</evidence>
<feature type="region of interest" description="Disordered" evidence="7">
    <location>
        <begin position="1"/>
        <end position="26"/>
    </location>
</feature>
<feature type="transmembrane region" description="Helical" evidence="8">
    <location>
        <begin position="357"/>
        <end position="378"/>
    </location>
</feature>
<keyword evidence="3" id="KW-0813">Transport</keyword>
<sequence>MDLKSTGCPPLSKGSPNSPAAEQTSQEGRSSKIITVVFLSLLLDLLGFTLILPLLPSILDHYSQRHDAVYNSLQNLVDWFRVAVGIPLDSKFNGVLFGGLIGSLFSLLQFLSSPVMGAVSDCYGRRPLVLLSTVGVMSSYVVWVYSHNFSLFLLSRVVGGVCKGNVSLYTAMVADLRSPQARNRGMAMIGVAFSLGFTLGPILGAYLAQRAGGNGEFYQGPALLALAFSAADLLFILALLPETLHRDRQVSDMNSVVQGPGDLLNPVALFNFTAITRTDHSPSEQKMKNLKVLGVVYFTYLFLFSGLEFTLSFLTHQRFGFSSMEQGKMFFFIGVTMAIIQGGWARRIKPGHQIKTVRLALISLIPAFLLIGIAWNMLLLYSGLVLYSFAAAVVVPCLSTQVSDHGSFSQKGMVMGILRSLGALARACGPIVASSVYWLAGAETCFVIYSALFLVPLTLLAQEDKSKDD</sequence>
<evidence type="ECO:0000259" key="9">
    <source>
        <dbReference type="PROSITE" id="PS50850"/>
    </source>
</evidence>
<comment type="similarity">
    <text evidence="2">Belongs to the major facilitator superfamily.</text>
</comment>
<evidence type="ECO:0000256" key="6">
    <source>
        <dbReference type="ARBA" id="ARBA00023136"/>
    </source>
</evidence>
<reference evidence="10 11" key="1">
    <citation type="submission" date="2024-09" db="EMBL/GenBank/DDBJ databases">
        <title>A chromosome-level genome assembly of Gray's grenadier anchovy, Coilia grayii.</title>
        <authorList>
            <person name="Fu Z."/>
        </authorList>
    </citation>
    <scope>NUCLEOTIDE SEQUENCE [LARGE SCALE GENOMIC DNA]</scope>
    <source>
        <strain evidence="10">G4</strain>
        <tissue evidence="10">Muscle</tissue>
    </source>
</reference>
<evidence type="ECO:0000313" key="10">
    <source>
        <dbReference type="EMBL" id="KAL2092824.1"/>
    </source>
</evidence>
<keyword evidence="11" id="KW-1185">Reference proteome</keyword>
<name>A0ABD1K112_9TELE</name>
<dbReference type="PROSITE" id="PS50850">
    <property type="entry name" value="MFS"/>
    <property type="match status" value="1"/>
</dbReference>
<comment type="subcellular location">
    <subcellularLocation>
        <location evidence="1">Membrane</location>
        <topology evidence="1">Multi-pass membrane protein</topology>
    </subcellularLocation>
</comment>
<comment type="caution">
    <text evidence="10">The sequence shown here is derived from an EMBL/GenBank/DDBJ whole genome shotgun (WGS) entry which is preliminary data.</text>
</comment>
<dbReference type="Proteomes" id="UP001591681">
    <property type="component" value="Unassembled WGS sequence"/>
</dbReference>
<dbReference type="Pfam" id="PF07690">
    <property type="entry name" value="MFS_1"/>
    <property type="match status" value="1"/>
</dbReference>
<evidence type="ECO:0000256" key="4">
    <source>
        <dbReference type="ARBA" id="ARBA00022692"/>
    </source>
</evidence>
<evidence type="ECO:0000256" key="1">
    <source>
        <dbReference type="ARBA" id="ARBA00004141"/>
    </source>
</evidence>
<feature type="transmembrane region" description="Helical" evidence="8">
    <location>
        <begin position="95"/>
        <end position="116"/>
    </location>
</feature>
<keyword evidence="5 8" id="KW-1133">Transmembrane helix</keyword>
<dbReference type="InterPro" id="IPR005829">
    <property type="entry name" value="Sugar_transporter_CS"/>
</dbReference>
<dbReference type="SUPFAM" id="SSF103473">
    <property type="entry name" value="MFS general substrate transporter"/>
    <property type="match status" value="1"/>
</dbReference>
<dbReference type="EMBL" id="JBHFQA010000010">
    <property type="protein sequence ID" value="KAL2092824.1"/>
    <property type="molecule type" value="Genomic_DNA"/>
</dbReference>
<dbReference type="InterPro" id="IPR036259">
    <property type="entry name" value="MFS_trans_sf"/>
</dbReference>
<gene>
    <name evidence="10" type="ORF">ACEWY4_012622</name>
</gene>
<keyword evidence="4 8" id="KW-0812">Transmembrane</keyword>
<accession>A0ABD1K112</accession>
<dbReference type="Gene3D" id="1.20.1250.20">
    <property type="entry name" value="MFS general substrate transporter like domains"/>
    <property type="match status" value="1"/>
</dbReference>
<evidence type="ECO:0000256" key="5">
    <source>
        <dbReference type="ARBA" id="ARBA00022989"/>
    </source>
</evidence>
<dbReference type="GO" id="GO:0016020">
    <property type="term" value="C:membrane"/>
    <property type="evidence" value="ECO:0007669"/>
    <property type="project" value="UniProtKB-SubCell"/>
</dbReference>
<feature type="transmembrane region" description="Helical" evidence="8">
    <location>
        <begin position="446"/>
        <end position="462"/>
    </location>
</feature>
<feature type="compositionally biased region" description="Polar residues" evidence="7">
    <location>
        <begin position="14"/>
        <end position="26"/>
    </location>
</feature>
<feature type="transmembrane region" description="Helical" evidence="8">
    <location>
        <begin position="151"/>
        <end position="174"/>
    </location>
</feature>
<evidence type="ECO:0000256" key="8">
    <source>
        <dbReference type="SAM" id="Phobius"/>
    </source>
</evidence>
<protein>
    <recommendedName>
        <fullName evidence="9">Major facilitator superfamily (MFS) profile domain-containing protein</fullName>
    </recommendedName>
</protein>
<feature type="transmembrane region" description="Helical" evidence="8">
    <location>
        <begin position="186"/>
        <end position="208"/>
    </location>
</feature>
<dbReference type="FunFam" id="1.20.1250.20:FF:000223">
    <property type="entry name" value="Major facilitator superfamily domain-containing protein"/>
    <property type="match status" value="1"/>
</dbReference>
<evidence type="ECO:0000256" key="2">
    <source>
        <dbReference type="ARBA" id="ARBA00008335"/>
    </source>
</evidence>
<organism evidence="10 11">
    <name type="scientific">Coilia grayii</name>
    <name type="common">Gray's grenadier anchovy</name>
    <dbReference type="NCBI Taxonomy" id="363190"/>
    <lineage>
        <taxon>Eukaryota</taxon>
        <taxon>Metazoa</taxon>
        <taxon>Chordata</taxon>
        <taxon>Craniata</taxon>
        <taxon>Vertebrata</taxon>
        <taxon>Euteleostomi</taxon>
        <taxon>Actinopterygii</taxon>
        <taxon>Neopterygii</taxon>
        <taxon>Teleostei</taxon>
        <taxon>Clupei</taxon>
        <taxon>Clupeiformes</taxon>
        <taxon>Clupeoidei</taxon>
        <taxon>Engraulidae</taxon>
        <taxon>Coilinae</taxon>
        <taxon>Coilia</taxon>
    </lineage>
</organism>
<keyword evidence="6 8" id="KW-0472">Membrane</keyword>
<dbReference type="CDD" id="cd17389">
    <property type="entry name" value="MFS_MFSD10"/>
    <property type="match status" value="1"/>
</dbReference>
<feature type="transmembrane region" description="Helical" evidence="8">
    <location>
        <begin position="33"/>
        <end position="55"/>
    </location>
</feature>
<dbReference type="PANTHER" id="PTHR23504:SF31">
    <property type="entry name" value="MAJOR FACILITATOR SUPERFAMILY DOMAIN-CONTAINING PROTEIN 10"/>
    <property type="match status" value="1"/>
</dbReference>
<feature type="transmembrane region" description="Helical" evidence="8">
    <location>
        <begin position="128"/>
        <end position="145"/>
    </location>
</feature>
<dbReference type="AlphaFoldDB" id="A0ABD1K112"/>
<feature type="transmembrane region" description="Helical" evidence="8">
    <location>
        <begin position="327"/>
        <end position="345"/>
    </location>
</feature>
<proteinExistence type="inferred from homology"/>
<evidence type="ECO:0000256" key="3">
    <source>
        <dbReference type="ARBA" id="ARBA00022448"/>
    </source>
</evidence>
<dbReference type="PANTHER" id="PTHR23504">
    <property type="entry name" value="MAJOR FACILITATOR SUPERFAMILY DOMAIN-CONTAINING PROTEIN 10"/>
    <property type="match status" value="1"/>
</dbReference>
<evidence type="ECO:0000313" key="11">
    <source>
        <dbReference type="Proteomes" id="UP001591681"/>
    </source>
</evidence>